<dbReference type="PANTHER" id="PTHR30589">
    <property type="entry name" value="PROLIPOPROTEIN DIACYLGLYCERYL TRANSFERASE"/>
    <property type="match status" value="1"/>
</dbReference>
<name>A0A7G9RZX4_9FIRM</name>
<keyword evidence="5 7" id="KW-1133">Transmembrane helix</keyword>
<dbReference type="KEGG" id="eio:H9L01_01935"/>
<keyword evidence="2 7" id="KW-1003">Cell membrane</keyword>
<dbReference type="SFLD" id="SFLDG01129">
    <property type="entry name" value="C1.5:_HAD__Beta-PGM__Phosphata"/>
    <property type="match status" value="1"/>
</dbReference>
<keyword evidence="9" id="KW-1185">Reference proteome</keyword>
<feature type="transmembrane region" description="Helical" evidence="7">
    <location>
        <begin position="209"/>
        <end position="226"/>
    </location>
</feature>
<dbReference type="SFLD" id="SFLDG01135">
    <property type="entry name" value="C1.5.6:_HAD__Beta-PGM__Phospha"/>
    <property type="match status" value="1"/>
</dbReference>
<accession>A0A7G9RZX4</accession>
<dbReference type="Gene3D" id="3.40.50.1000">
    <property type="entry name" value="HAD superfamily/HAD-like"/>
    <property type="match status" value="1"/>
</dbReference>
<dbReference type="InterPro" id="IPR023198">
    <property type="entry name" value="PGP-like_dom2"/>
</dbReference>
<evidence type="ECO:0000256" key="3">
    <source>
        <dbReference type="ARBA" id="ARBA00022679"/>
    </source>
</evidence>
<dbReference type="SUPFAM" id="SSF56784">
    <property type="entry name" value="HAD-like"/>
    <property type="match status" value="1"/>
</dbReference>
<keyword evidence="4 7" id="KW-0812">Transmembrane</keyword>
<dbReference type="GO" id="GO:0008961">
    <property type="term" value="F:phosphatidylglycerol-prolipoprotein diacylglyceryl transferase activity"/>
    <property type="evidence" value="ECO:0007669"/>
    <property type="project" value="UniProtKB-UniRule"/>
</dbReference>
<comment type="subcellular location">
    <subcellularLocation>
        <location evidence="7">Cell membrane</location>
        <topology evidence="7">Multi-pass membrane protein</topology>
    </subcellularLocation>
</comment>
<dbReference type="InterPro" id="IPR041492">
    <property type="entry name" value="HAD_2"/>
</dbReference>
<keyword evidence="6 7" id="KW-0472">Membrane</keyword>
<evidence type="ECO:0000256" key="7">
    <source>
        <dbReference type="HAMAP-Rule" id="MF_01147"/>
    </source>
</evidence>
<evidence type="ECO:0000313" key="8">
    <source>
        <dbReference type="EMBL" id="QNN61149.1"/>
    </source>
</evidence>
<dbReference type="Pfam" id="PF01790">
    <property type="entry name" value="LGT"/>
    <property type="match status" value="1"/>
</dbReference>
<dbReference type="NCBIfam" id="TIGR01549">
    <property type="entry name" value="HAD-SF-IA-v1"/>
    <property type="match status" value="1"/>
</dbReference>
<feature type="transmembrane region" description="Helical" evidence="7">
    <location>
        <begin position="238"/>
        <end position="258"/>
    </location>
</feature>
<dbReference type="Gene3D" id="1.10.150.240">
    <property type="entry name" value="Putative phosphatase, domain 2"/>
    <property type="match status" value="1"/>
</dbReference>
<comment type="function">
    <text evidence="7">Catalyzes the transfer of the diacylglyceryl group from phosphatidylglycerol to the sulfhydryl group of the N-terminal cysteine of a prolipoprotein, the first step in the formation of mature lipoproteins.</text>
</comment>
<dbReference type="Pfam" id="PF13419">
    <property type="entry name" value="HAD_2"/>
    <property type="match status" value="1"/>
</dbReference>
<evidence type="ECO:0000256" key="5">
    <source>
        <dbReference type="ARBA" id="ARBA00022989"/>
    </source>
</evidence>
<evidence type="ECO:0000256" key="6">
    <source>
        <dbReference type="ARBA" id="ARBA00023136"/>
    </source>
</evidence>
<dbReference type="EC" id="2.5.1.145" evidence="7"/>
<dbReference type="PANTHER" id="PTHR30589:SF0">
    <property type="entry name" value="PHOSPHATIDYLGLYCEROL--PROLIPOPROTEIN DIACYLGLYCERYL TRANSFERASE"/>
    <property type="match status" value="1"/>
</dbReference>
<comment type="pathway">
    <text evidence="7">Protein modification; lipoprotein biosynthesis (diacylglyceryl transfer).</text>
</comment>
<feature type="transmembrane region" description="Helical" evidence="7">
    <location>
        <begin position="119"/>
        <end position="137"/>
    </location>
</feature>
<evidence type="ECO:0000256" key="2">
    <source>
        <dbReference type="ARBA" id="ARBA00022475"/>
    </source>
</evidence>
<dbReference type="SFLD" id="SFLDS00003">
    <property type="entry name" value="Haloacid_Dehalogenase"/>
    <property type="match status" value="1"/>
</dbReference>
<dbReference type="InterPro" id="IPR036412">
    <property type="entry name" value="HAD-like_sf"/>
</dbReference>
<dbReference type="GO" id="GO:0005886">
    <property type="term" value="C:plasma membrane"/>
    <property type="evidence" value="ECO:0007669"/>
    <property type="project" value="UniProtKB-SubCell"/>
</dbReference>
<dbReference type="AlphaFoldDB" id="A0A7G9RZX4"/>
<feature type="transmembrane region" description="Helical" evidence="7">
    <location>
        <begin position="14"/>
        <end position="34"/>
    </location>
</feature>
<keyword evidence="3 7" id="KW-0808">Transferase</keyword>
<dbReference type="NCBIfam" id="TIGR00544">
    <property type="entry name" value="lgt"/>
    <property type="match status" value="1"/>
</dbReference>
<proteinExistence type="inferred from homology"/>
<gene>
    <name evidence="7" type="primary">lgt</name>
    <name evidence="8" type="ORF">H9L01_01935</name>
</gene>
<comment type="catalytic activity">
    <reaction evidence="7">
        <text>L-cysteinyl-[prolipoprotein] + a 1,2-diacyl-sn-glycero-3-phospho-(1'-sn-glycerol) = an S-1,2-diacyl-sn-glyceryl-L-cysteinyl-[prolipoprotein] + sn-glycerol 1-phosphate + H(+)</text>
        <dbReference type="Rhea" id="RHEA:56712"/>
        <dbReference type="Rhea" id="RHEA-COMP:14679"/>
        <dbReference type="Rhea" id="RHEA-COMP:14680"/>
        <dbReference type="ChEBI" id="CHEBI:15378"/>
        <dbReference type="ChEBI" id="CHEBI:29950"/>
        <dbReference type="ChEBI" id="CHEBI:57685"/>
        <dbReference type="ChEBI" id="CHEBI:64716"/>
        <dbReference type="ChEBI" id="CHEBI:140658"/>
        <dbReference type="EC" id="2.5.1.145"/>
    </reaction>
</comment>
<dbReference type="InterPro" id="IPR001640">
    <property type="entry name" value="Lgt"/>
</dbReference>
<organism evidence="8 9">
    <name type="scientific">Erysipelothrix inopinata</name>
    <dbReference type="NCBI Taxonomy" id="225084"/>
    <lineage>
        <taxon>Bacteria</taxon>
        <taxon>Bacillati</taxon>
        <taxon>Bacillota</taxon>
        <taxon>Erysipelotrichia</taxon>
        <taxon>Erysipelotrichales</taxon>
        <taxon>Erysipelotrichaceae</taxon>
        <taxon>Erysipelothrix</taxon>
    </lineage>
</organism>
<dbReference type="InterPro" id="IPR006439">
    <property type="entry name" value="HAD-SF_hydro_IA"/>
</dbReference>
<feature type="transmembrane region" description="Helical" evidence="7">
    <location>
        <begin position="93"/>
        <end position="112"/>
    </location>
</feature>
<dbReference type="Proteomes" id="UP000515928">
    <property type="component" value="Chromosome"/>
</dbReference>
<dbReference type="UniPathway" id="UPA00664"/>
<evidence type="ECO:0000313" key="9">
    <source>
        <dbReference type="Proteomes" id="UP000515928"/>
    </source>
</evidence>
<reference evidence="8 9" key="1">
    <citation type="submission" date="2020-08" db="EMBL/GenBank/DDBJ databases">
        <title>Genome sequence of Erysipelothrix inopinata DSM 15511T.</title>
        <authorList>
            <person name="Hyun D.-W."/>
            <person name="Bae J.-W."/>
        </authorList>
    </citation>
    <scope>NUCLEOTIDE SEQUENCE [LARGE SCALE GENOMIC DNA]</scope>
    <source>
        <strain evidence="8 9">DSM 15511</strain>
    </source>
</reference>
<dbReference type="EMBL" id="CP060715">
    <property type="protein sequence ID" value="QNN61149.1"/>
    <property type="molecule type" value="Genomic_DNA"/>
</dbReference>
<protein>
    <recommendedName>
        <fullName evidence="7">Phosphatidylglycerol--prolipoprotein diacylglyceryl transferase</fullName>
        <ecNumber evidence="7">2.5.1.145</ecNumber>
    </recommendedName>
</protein>
<dbReference type="PROSITE" id="PS01311">
    <property type="entry name" value="LGT"/>
    <property type="match status" value="1"/>
</dbReference>
<feature type="binding site" evidence="7">
    <location>
        <position position="138"/>
    </location>
    <ligand>
        <name>a 1,2-diacyl-sn-glycero-3-phospho-(1'-sn-glycerol)</name>
        <dbReference type="ChEBI" id="CHEBI:64716"/>
    </ligand>
</feature>
<comment type="similarity">
    <text evidence="1 7">Belongs to the Lgt family.</text>
</comment>
<dbReference type="GO" id="GO:0042158">
    <property type="term" value="P:lipoprotein biosynthetic process"/>
    <property type="evidence" value="ECO:0007669"/>
    <property type="project" value="UniProtKB-UniRule"/>
</dbReference>
<evidence type="ECO:0000256" key="4">
    <source>
        <dbReference type="ARBA" id="ARBA00022692"/>
    </source>
</evidence>
<dbReference type="InterPro" id="IPR023214">
    <property type="entry name" value="HAD_sf"/>
</dbReference>
<keyword evidence="8" id="KW-0328">Glycosyltransferase</keyword>
<feature type="transmembrane region" description="Helical" evidence="7">
    <location>
        <begin position="55"/>
        <end position="73"/>
    </location>
</feature>
<evidence type="ECO:0000256" key="1">
    <source>
        <dbReference type="ARBA" id="ARBA00007150"/>
    </source>
</evidence>
<dbReference type="RefSeq" id="WP_187534315.1">
    <property type="nucleotide sequence ID" value="NZ_CBCSHU010000001.1"/>
</dbReference>
<sequence length="486" mass="55262">MIKFFPNIRTLVEIGPFSIQWYAVLIMSGAYLAYYVSKRNLVKVGYKVEDIEDMFMGALVFGFIGARIWYVLFSSDLMGYLSNPISIIKIWEGGLAIQGGLIGGAVFGYIFAKKRRLNFIQWADLIVPNILIAQAIGRWGNFMNQEAYGNIVSPEYYAKFPEFIRTMMFIDGSYRQPTFLFESVANIVGWVLIVLVLKRFSKIKRGDLTFSYLMWYGVTRFFIEGFRDDSLWIGPLRIAQVISLIFVVIGLIGYFGGFKALMPSNKPIILFDFDGTLADTQECILLTFKEVFKKHKPDHELTEEELYSFLGPTLSATFSLYFEEAKIAEVIEDYQRINASLHEEHVKEIKDAKHVLDSLQKDGYRMGLVSNKRKTALELGLKVTGLDGYYEVVLGGDEFEPAKPDPAGIDKALEIMNVDRGNVIYVGDTASDVIAGKRAGSFTIGFVFDRIREKDLRDSNPNRVIDDLNDILEIVKEDHPWTVTMM</sequence>
<dbReference type="HAMAP" id="MF_01147">
    <property type="entry name" value="Lgt"/>
    <property type="match status" value="1"/>
</dbReference>
<keyword evidence="8" id="KW-0449">Lipoprotein</keyword>
<feature type="transmembrane region" description="Helical" evidence="7">
    <location>
        <begin position="178"/>
        <end position="197"/>
    </location>
</feature>